<organism evidence="1 2">
    <name type="scientific">Eucalyptus grandis</name>
    <name type="common">Flooded gum</name>
    <dbReference type="NCBI Taxonomy" id="71139"/>
    <lineage>
        <taxon>Eukaryota</taxon>
        <taxon>Viridiplantae</taxon>
        <taxon>Streptophyta</taxon>
        <taxon>Embryophyta</taxon>
        <taxon>Tracheophyta</taxon>
        <taxon>Spermatophyta</taxon>
        <taxon>Magnoliopsida</taxon>
        <taxon>eudicotyledons</taxon>
        <taxon>Gunneridae</taxon>
        <taxon>Pentapetalae</taxon>
        <taxon>rosids</taxon>
        <taxon>malvids</taxon>
        <taxon>Myrtales</taxon>
        <taxon>Myrtaceae</taxon>
        <taxon>Myrtoideae</taxon>
        <taxon>Eucalypteae</taxon>
        <taxon>Eucalyptus</taxon>
    </lineage>
</organism>
<proteinExistence type="predicted"/>
<evidence type="ECO:0000313" key="2">
    <source>
        <dbReference type="Proteomes" id="UP000030711"/>
    </source>
</evidence>
<protein>
    <submittedName>
        <fullName evidence="1">Uncharacterized protein</fullName>
    </submittedName>
</protein>
<name>A0ACC3KMX7_EUCGR</name>
<dbReference type="Proteomes" id="UP000030711">
    <property type="component" value="Chromosome 6"/>
</dbReference>
<keyword evidence="2" id="KW-1185">Reference proteome</keyword>
<dbReference type="EMBL" id="CM064440">
    <property type="protein sequence ID" value="KAK3427733.1"/>
    <property type="molecule type" value="Genomic_DNA"/>
</dbReference>
<evidence type="ECO:0000313" key="1">
    <source>
        <dbReference type="EMBL" id="KAK3427733.1"/>
    </source>
</evidence>
<accession>A0ACC3KMX7</accession>
<sequence length="652" mass="72720">MKSKMESDTATPSPSRGGGSESPGAQFEVLLNFKGLDTCLLAITSITPWMEQGFASSHMTKVSEKVKRLEESDDGWQEVDIQWLVVSSRRLVENIRWLVVSLRHPTIGDERPMIGGRPKCPRGKIVKLQNKLLFEILKSKSIKVHDTNSGINMIKERCCYKKVLIILDNLDKSDQLVKLAEIVIEIVKITGGLPLALVVIISSLYNESEEVWDDVIAKPKKMPQRSLGWIEGNLKHLSTLRMENVELFELPDSIGEIAGLQELSLSNSSVNVLPNSIGKLKSLIKLNLSSTNIIELLDSIGELKRLEVLLMQSCKLRKLSKAIEMLEKLALLEASRCRFLEGGISMENGALSFLKILVLGETCISEVPPKYKWALSTSGFGSGYSSRALRIARASYEFGIVEHFVFITDDSGSVKPDNLQFLALSDFGRPRYVNMPRASPSACQAQDLQWIGSLTKLKSLTLDLVDMTAFPSDFSPLTELIQLQLLGSTFQFLKGNPPNASSLTFYDPESVDEWPCLHTFKYLRSIDISRSCLTEIPLDVLGQLWSLVQLHVLDCQFLEKLSHTPSLRELWSLKVNNCPRLVEIQGLERLESVEHLSITSCPSLKELPDLSSLQNLATLRLSCCDSLECLPIVANEEACRITVSSCRMLSHV</sequence>
<comment type="caution">
    <text evidence="1">The sequence shown here is derived from an EMBL/GenBank/DDBJ whole genome shotgun (WGS) entry which is preliminary data.</text>
</comment>
<gene>
    <name evidence="1" type="ORF">EUGRSUZ_F03911</name>
</gene>
<reference evidence="1 2" key="1">
    <citation type="journal article" date="2014" name="Nature">
        <title>The genome of Eucalyptus grandis.</title>
        <authorList>
            <person name="Myburg A.A."/>
            <person name="Grattapaglia D."/>
            <person name="Tuskan G.A."/>
            <person name="Hellsten U."/>
            <person name="Hayes R.D."/>
            <person name="Grimwood J."/>
            <person name="Jenkins J."/>
            <person name="Lindquist E."/>
            <person name="Tice H."/>
            <person name="Bauer D."/>
            <person name="Goodstein D.M."/>
            <person name="Dubchak I."/>
            <person name="Poliakov A."/>
            <person name="Mizrachi E."/>
            <person name="Kullan A.R."/>
            <person name="Hussey S.G."/>
            <person name="Pinard D."/>
            <person name="van der Merwe K."/>
            <person name="Singh P."/>
            <person name="van Jaarsveld I."/>
            <person name="Silva-Junior O.B."/>
            <person name="Togawa R.C."/>
            <person name="Pappas M.R."/>
            <person name="Faria D.A."/>
            <person name="Sansaloni C.P."/>
            <person name="Petroli C.D."/>
            <person name="Yang X."/>
            <person name="Ranjan P."/>
            <person name="Tschaplinski T.J."/>
            <person name="Ye C.Y."/>
            <person name="Li T."/>
            <person name="Sterck L."/>
            <person name="Vanneste K."/>
            <person name="Murat F."/>
            <person name="Soler M."/>
            <person name="Clemente H.S."/>
            <person name="Saidi N."/>
            <person name="Cassan-Wang H."/>
            <person name="Dunand C."/>
            <person name="Hefer C.A."/>
            <person name="Bornberg-Bauer E."/>
            <person name="Kersting A.R."/>
            <person name="Vining K."/>
            <person name="Amarasinghe V."/>
            <person name="Ranik M."/>
            <person name="Naithani S."/>
            <person name="Elser J."/>
            <person name="Boyd A.E."/>
            <person name="Liston A."/>
            <person name="Spatafora J.W."/>
            <person name="Dharmwardhana P."/>
            <person name="Raja R."/>
            <person name="Sullivan C."/>
            <person name="Romanel E."/>
            <person name="Alves-Ferreira M."/>
            <person name="Kulheim C."/>
            <person name="Foley W."/>
            <person name="Carocha V."/>
            <person name="Paiva J."/>
            <person name="Kudrna D."/>
            <person name="Brommonschenkel S.H."/>
            <person name="Pasquali G."/>
            <person name="Byrne M."/>
            <person name="Rigault P."/>
            <person name="Tibbits J."/>
            <person name="Spokevicius A."/>
            <person name="Jones R.C."/>
            <person name="Steane D.A."/>
            <person name="Vaillancourt R.E."/>
            <person name="Potts B.M."/>
            <person name="Joubert F."/>
            <person name="Barry K."/>
            <person name="Pappas G.J."/>
            <person name="Strauss S.H."/>
            <person name="Jaiswal P."/>
            <person name="Grima-Pettenati J."/>
            <person name="Salse J."/>
            <person name="Van de Peer Y."/>
            <person name="Rokhsar D.S."/>
            <person name="Schmutz J."/>
        </authorList>
    </citation>
    <scope>NUCLEOTIDE SEQUENCE [LARGE SCALE GENOMIC DNA]</scope>
    <source>
        <strain evidence="2">cv. BRASUZ1</strain>
        <tissue evidence="1">Leaf extractions</tissue>
    </source>
</reference>